<gene>
    <name evidence="2" type="ORF">EVG20_g10218</name>
</gene>
<keyword evidence="3" id="KW-1185">Reference proteome</keyword>
<evidence type="ECO:0000256" key="1">
    <source>
        <dbReference type="SAM" id="MobiDB-lite"/>
    </source>
</evidence>
<accession>A0A4Y9XT33</accession>
<dbReference type="Proteomes" id="UP000298327">
    <property type="component" value="Unassembled WGS sequence"/>
</dbReference>
<evidence type="ECO:0000313" key="3">
    <source>
        <dbReference type="Proteomes" id="UP000298327"/>
    </source>
</evidence>
<comment type="caution">
    <text evidence="2">The sequence shown here is derived from an EMBL/GenBank/DDBJ whole genome shotgun (WGS) entry which is preliminary data.</text>
</comment>
<protein>
    <submittedName>
        <fullName evidence="2">Uncharacterized protein</fullName>
    </submittedName>
</protein>
<dbReference type="AlphaFoldDB" id="A0A4Y9XT33"/>
<dbReference type="EMBL" id="SEOQ01001185">
    <property type="protein sequence ID" value="TFY53215.1"/>
    <property type="molecule type" value="Genomic_DNA"/>
</dbReference>
<name>A0A4Y9XT33_9AGAM</name>
<reference evidence="2 3" key="1">
    <citation type="submission" date="2019-02" db="EMBL/GenBank/DDBJ databases">
        <title>Genome sequencing of the rare red list fungi Dentipellis fragilis.</title>
        <authorList>
            <person name="Buettner E."/>
            <person name="Kellner H."/>
        </authorList>
    </citation>
    <scope>NUCLEOTIDE SEQUENCE [LARGE SCALE GENOMIC DNA]</scope>
    <source>
        <strain evidence="2 3">DSM 105465</strain>
    </source>
</reference>
<evidence type="ECO:0000313" key="2">
    <source>
        <dbReference type="EMBL" id="TFY53215.1"/>
    </source>
</evidence>
<sequence>MPHGFCQGCSKHYAYLKVPKCGRCRDRESNEAELRSSYTQCPSCGDTYPFLDRNSICGQCSAHDRGAGFAVQDALTRLPNPKAQPHHALPTVPQTGAGMPNMNAADRLRREAETTLYSMEAKHRYSVLEHGGNTQAVQKGKVRSAAAVAGSISKNDDILADAKNLEGLRD</sequence>
<organism evidence="2 3">
    <name type="scientific">Dentipellis fragilis</name>
    <dbReference type="NCBI Taxonomy" id="205917"/>
    <lineage>
        <taxon>Eukaryota</taxon>
        <taxon>Fungi</taxon>
        <taxon>Dikarya</taxon>
        <taxon>Basidiomycota</taxon>
        <taxon>Agaricomycotina</taxon>
        <taxon>Agaricomycetes</taxon>
        <taxon>Russulales</taxon>
        <taxon>Hericiaceae</taxon>
        <taxon>Dentipellis</taxon>
    </lineage>
</organism>
<feature type="region of interest" description="Disordered" evidence="1">
    <location>
        <begin position="79"/>
        <end position="99"/>
    </location>
</feature>
<proteinExistence type="predicted"/>